<dbReference type="EMBL" id="KB007811">
    <property type="protein sequence ID" value="ELR24934.1"/>
    <property type="molecule type" value="Genomic_DNA"/>
</dbReference>
<evidence type="ECO:0000313" key="2">
    <source>
        <dbReference type="Proteomes" id="UP000011083"/>
    </source>
</evidence>
<dbReference type="InterPro" id="IPR016024">
    <property type="entry name" value="ARM-type_fold"/>
</dbReference>
<dbReference type="Gene3D" id="1.25.10.10">
    <property type="entry name" value="Leucine-rich Repeat Variant"/>
    <property type="match status" value="1"/>
</dbReference>
<dbReference type="KEGG" id="acan:ACA1_176120"/>
<dbReference type="AlphaFoldDB" id="L8HH78"/>
<dbReference type="InterPro" id="IPR000225">
    <property type="entry name" value="Armadillo"/>
</dbReference>
<dbReference type="Pfam" id="PF00514">
    <property type="entry name" value="Arm"/>
    <property type="match status" value="1"/>
</dbReference>
<gene>
    <name evidence="1" type="ORF">ACA1_176120</name>
</gene>
<reference evidence="1 2" key="1">
    <citation type="journal article" date="2013" name="Genome Biol.">
        <title>Genome of Acanthamoeba castellanii highlights extensive lateral gene transfer and early evolution of tyrosine kinase signaling.</title>
        <authorList>
            <person name="Clarke M."/>
            <person name="Lohan A.J."/>
            <person name="Liu B."/>
            <person name="Lagkouvardos I."/>
            <person name="Roy S."/>
            <person name="Zafar N."/>
            <person name="Bertelli C."/>
            <person name="Schilde C."/>
            <person name="Kianianmomeni A."/>
            <person name="Burglin T.R."/>
            <person name="Frech C."/>
            <person name="Turcotte B."/>
            <person name="Kopec K.O."/>
            <person name="Synnott J.M."/>
            <person name="Choo C."/>
            <person name="Paponov I."/>
            <person name="Finkler A."/>
            <person name="Soon Heng Tan C."/>
            <person name="Hutchins A.P."/>
            <person name="Weinmeier T."/>
            <person name="Rattei T."/>
            <person name="Chu J.S."/>
            <person name="Gimenez G."/>
            <person name="Irimia M."/>
            <person name="Rigden D.J."/>
            <person name="Fitzpatrick D.A."/>
            <person name="Lorenzo-Morales J."/>
            <person name="Bateman A."/>
            <person name="Chiu C.H."/>
            <person name="Tang P."/>
            <person name="Hegemann P."/>
            <person name="Fromm H."/>
            <person name="Raoult D."/>
            <person name="Greub G."/>
            <person name="Miranda-Saavedra D."/>
            <person name="Chen N."/>
            <person name="Nash P."/>
            <person name="Ginger M.L."/>
            <person name="Horn M."/>
            <person name="Schaap P."/>
            <person name="Caler L."/>
            <person name="Loftus B."/>
        </authorList>
    </citation>
    <scope>NUCLEOTIDE SEQUENCE [LARGE SCALE GENOMIC DNA]</scope>
    <source>
        <strain evidence="1 2">Neff</strain>
    </source>
</reference>
<dbReference type="PANTHER" id="PTHR46263">
    <property type="entry name" value="ARMADILLO REPEAT-CONTAINING PROTEIN 7"/>
    <property type="match status" value="1"/>
</dbReference>
<evidence type="ECO:0000313" key="1">
    <source>
        <dbReference type="EMBL" id="ELR24934.1"/>
    </source>
</evidence>
<dbReference type="Proteomes" id="UP000011083">
    <property type="component" value="Unassembled WGS sequence"/>
</dbReference>
<dbReference type="OrthoDB" id="201709at2759"/>
<protein>
    <submittedName>
        <fullName evidence="1">Armadillo repeat containing 7 isoform 1 family protein</fullName>
    </submittedName>
</protein>
<dbReference type="RefSeq" id="XP_004356834.1">
    <property type="nucleotide sequence ID" value="XM_004356781.1"/>
</dbReference>
<dbReference type="InterPro" id="IPR011989">
    <property type="entry name" value="ARM-like"/>
</dbReference>
<sequence>MYRTQGQVEARHSKYSGSGGRLEYLQQLVTEYSTTADLRAKEQVLANLANFAYDPVNYDHLRRLNVVDLFLDALAEPPQQAALHEFAITGLCNLCPDPQFARLIIDNDGVPAVVGCLSSTNIETVLAAIATLYYLLSPVSKNVVGTSAVVGCMEQYAAAKNVRLHNAATLFLELNRALS</sequence>
<dbReference type="InterPro" id="IPR042462">
    <property type="entry name" value="ARMC7"/>
</dbReference>
<organism evidence="1 2">
    <name type="scientific">Acanthamoeba castellanii (strain ATCC 30010 / Neff)</name>
    <dbReference type="NCBI Taxonomy" id="1257118"/>
    <lineage>
        <taxon>Eukaryota</taxon>
        <taxon>Amoebozoa</taxon>
        <taxon>Discosea</taxon>
        <taxon>Longamoebia</taxon>
        <taxon>Centramoebida</taxon>
        <taxon>Acanthamoebidae</taxon>
        <taxon>Acanthamoeba</taxon>
    </lineage>
</organism>
<dbReference type="STRING" id="1257118.L8HH78"/>
<keyword evidence="2" id="KW-1185">Reference proteome</keyword>
<name>L8HH78_ACACF</name>
<dbReference type="OMA" id="AILQCML"/>
<accession>L8HH78</accession>
<proteinExistence type="predicted"/>
<dbReference type="GeneID" id="14925969"/>
<dbReference type="SUPFAM" id="SSF48371">
    <property type="entry name" value="ARM repeat"/>
    <property type="match status" value="1"/>
</dbReference>
<dbReference type="PANTHER" id="PTHR46263:SF1">
    <property type="entry name" value="ARMADILLO REPEAT-CONTAINING PROTEIN 7"/>
    <property type="match status" value="1"/>
</dbReference>
<dbReference type="VEuPathDB" id="AmoebaDB:ACA1_176120"/>